<evidence type="ECO:0000256" key="3">
    <source>
        <dbReference type="ARBA" id="ARBA00022898"/>
    </source>
</evidence>
<dbReference type="PANTHER" id="PTHR43525:SF1">
    <property type="entry name" value="PROTEIN MALY"/>
    <property type="match status" value="1"/>
</dbReference>
<organism evidence="7 8">
    <name type="scientific">Veillonella rodentium</name>
    <dbReference type="NCBI Taxonomy" id="248315"/>
    <lineage>
        <taxon>Bacteria</taxon>
        <taxon>Bacillati</taxon>
        <taxon>Bacillota</taxon>
        <taxon>Negativicutes</taxon>
        <taxon>Veillonellales</taxon>
        <taxon>Veillonellaceae</taxon>
        <taxon>Veillonella</taxon>
    </lineage>
</organism>
<dbReference type="InterPro" id="IPR015422">
    <property type="entry name" value="PyrdxlP-dep_Trfase_small"/>
</dbReference>
<dbReference type="InterPro" id="IPR015424">
    <property type="entry name" value="PyrdxlP-dep_Trfase"/>
</dbReference>
<reference evidence="7 8" key="1">
    <citation type="submission" date="2017-06" db="EMBL/GenBank/DDBJ databases">
        <authorList>
            <consortium name="Pathogen Informatics"/>
        </authorList>
    </citation>
    <scope>NUCLEOTIDE SEQUENCE [LARGE SCALE GENOMIC DNA]</scope>
    <source>
        <strain evidence="7 8">NCTC12018</strain>
    </source>
</reference>
<keyword evidence="3" id="KW-0663">Pyridoxal phosphate</keyword>
<sequence>MGRYNFDQILDRTHTKSLKYDFAVQRGKPADILPFWVADMDFEIPSELKQILLDRVNHGVFGYTDTDDSYWNVLEHWFTSRFNWTPQAKWLVKTPGIVFALAMAVRAFTKEGDGVLINQPVYYPFSMVIDDNDRRLINVPLIKGDEKYTIDFEGIERAIVEEHVALFLLCNPHNPVGRVWTEEELRRLGDICIRHNVIIVSDEIHADFVWDGHTHRVFAGLGEAYAEHCIVCTAPSKTFNIAGLQVSNIFIPNDSLRRRFIKEIDRAGYSQLNTMGIVACEGAYKVGAHWLDELKEYIQGNIQFTIDYFERHMPKIHMYRPEGTYLMWFDCSQLPLSPVERDEWIVNDAKLWLDTGSMFGVDGEDFERINVACPRKTLEQGLDALRSAYEKKGF</sequence>
<dbReference type="InterPro" id="IPR027619">
    <property type="entry name" value="C-S_lyase_PatB-like"/>
</dbReference>
<evidence type="ECO:0000256" key="2">
    <source>
        <dbReference type="ARBA" id="ARBA00012224"/>
    </source>
</evidence>
<evidence type="ECO:0000259" key="6">
    <source>
        <dbReference type="Pfam" id="PF00155"/>
    </source>
</evidence>
<evidence type="ECO:0000313" key="8">
    <source>
        <dbReference type="Proteomes" id="UP000214973"/>
    </source>
</evidence>
<dbReference type="CDD" id="cd00609">
    <property type="entry name" value="AAT_like"/>
    <property type="match status" value="1"/>
</dbReference>
<keyword evidence="4 7" id="KW-0456">Lyase</keyword>
<dbReference type="SUPFAM" id="SSF53383">
    <property type="entry name" value="PLP-dependent transferases"/>
    <property type="match status" value="1"/>
</dbReference>
<gene>
    <name evidence="7" type="primary">patB</name>
    <name evidence="7" type="ORF">SAMEA44547418_00281</name>
</gene>
<dbReference type="Proteomes" id="UP000214973">
    <property type="component" value="Chromosome 1"/>
</dbReference>
<dbReference type="GO" id="GO:0047804">
    <property type="term" value="F:cysteine-S-conjugate beta-lyase activity"/>
    <property type="evidence" value="ECO:0007669"/>
    <property type="project" value="UniProtKB-EC"/>
</dbReference>
<dbReference type="InterPro" id="IPR015421">
    <property type="entry name" value="PyrdxlP-dep_Trfase_major"/>
</dbReference>
<dbReference type="AlphaFoldDB" id="A0A239YE73"/>
<dbReference type="Gene3D" id="3.40.640.10">
    <property type="entry name" value="Type I PLP-dependent aspartate aminotransferase-like (Major domain)"/>
    <property type="match status" value="1"/>
</dbReference>
<dbReference type="PANTHER" id="PTHR43525">
    <property type="entry name" value="PROTEIN MALY"/>
    <property type="match status" value="1"/>
</dbReference>
<dbReference type="InterPro" id="IPR004839">
    <property type="entry name" value="Aminotransferase_I/II_large"/>
</dbReference>
<dbReference type="EC" id="4.4.1.13" evidence="2"/>
<dbReference type="NCBIfam" id="TIGR04350">
    <property type="entry name" value="C_S_lyase_PatB"/>
    <property type="match status" value="1"/>
</dbReference>
<dbReference type="RefSeq" id="WP_095065090.1">
    <property type="nucleotide sequence ID" value="NZ_LT906470.1"/>
</dbReference>
<comment type="similarity">
    <text evidence="5">Belongs to the class-II pyridoxal-phosphate-dependent aminotransferase family. MalY/PatB cystathionine beta-lyase subfamily.</text>
</comment>
<evidence type="ECO:0000256" key="5">
    <source>
        <dbReference type="ARBA" id="ARBA00037974"/>
    </source>
</evidence>
<comment type="cofactor">
    <cofactor evidence="1">
        <name>pyridoxal 5'-phosphate</name>
        <dbReference type="ChEBI" id="CHEBI:597326"/>
    </cofactor>
</comment>
<dbReference type="GO" id="GO:0030170">
    <property type="term" value="F:pyridoxal phosphate binding"/>
    <property type="evidence" value="ECO:0007669"/>
    <property type="project" value="InterPro"/>
</dbReference>
<dbReference type="EMBL" id="LT906470">
    <property type="protein sequence ID" value="SNV57449.1"/>
    <property type="molecule type" value="Genomic_DNA"/>
</dbReference>
<feature type="domain" description="Aminotransferase class I/classII large" evidence="6">
    <location>
        <begin position="48"/>
        <end position="385"/>
    </location>
</feature>
<dbReference type="Pfam" id="PF00155">
    <property type="entry name" value="Aminotran_1_2"/>
    <property type="match status" value="1"/>
</dbReference>
<keyword evidence="8" id="KW-1185">Reference proteome</keyword>
<proteinExistence type="inferred from homology"/>
<evidence type="ECO:0000256" key="4">
    <source>
        <dbReference type="ARBA" id="ARBA00023239"/>
    </source>
</evidence>
<dbReference type="InterPro" id="IPR051798">
    <property type="entry name" value="Class-II_PLP-Dep_Aminotrans"/>
</dbReference>
<dbReference type="Gene3D" id="3.90.1150.10">
    <property type="entry name" value="Aspartate Aminotransferase, domain 1"/>
    <property type="match status" value="1"/>
</dbReference>
<accession>A0A239YE73</accession>
<protein>
    <recommendedName>
        <fullName evidence="2">cysteine-S-conjugate beta-lyase</fullName>
        <ecNumber evidence="2">4.4.1.13</ecNumber>
    </recommendedName>
</protein>
<name>A0A239YE73_9FIRM</name>
<evidence type="ECO:0000313" key="7">
    <source>
        <dbReference type="EMBL" id="SNV57449.1"/>
    </source>
</evidence>
<dbReference type="KEGG" id="vrm:44547418_00281"/>
<evidence type="ECO:0000256" key="1">
    <source>
        <dbReference type="ARBA" id="ARBA00001933"/>
    </source>
</evidence>